<dbReference type="AlphaFoldDB" id="A0AB74IUF8"/>
<accession>A0AB74IUF8</accession>
<dbReference type="Proteomes" id="UP000309076">
    <property type="component" value="Unassembled WGS sequence"/>
</dbReference>
<gene>
    <name evidence="1" type="ORF">D6D21_06398</name>
</gene>
<evidence type="ECO:0000313" key="2">
    <source>
        <dbReference type="Proteomes" id="UP000309076"/>
    </source>
</evidence>
<evidence type="ECO:0000313" key="1">
    <source>
        <dbReference type="EMBL" id="THW41288.1"/>
    </source>
</evidence>
<name>A0AB74IUF8_AURPU</name>
<organism evidence="1 2">
    <name type="scientific">Aureobasidium pullulans</name>
    <name type="common">Black yeast</name>
    <name type="synonym">Pullularia pullulans</name>
    <dbReference type="NCBI Taxonomy" id="5580"/>
    <lineage>
        <taxon>Eukaryota</taxon>
        <taxon>Fungi</taxon>
        <taxon>Dikarya</taxon>
        <taxon>Ascomycota</taxon>
        <taxon>Pezizomycotina</taxon>
        <taxon>Dothideomycetes</taxon>
        <taxon>Dothideomycetidae</taxon>
        <taxon>Dothideales</taxon>
        <taxon>Saccotheciaceae</taxon>
        <taxon>Aureobasidium</taxon>
    </lineage>
</organism>
<comment type="caution">
    <text evidence="1">The sequence shown here is derived from an EMBL/GenBank/DDBJ whole genome shotgun (WGS) entry which is preliminary data.</text>
</comment>
<dbReference type="EMBL" id="QZAM01000128">
    <property type="protein sequence ID" value="THW41288.1"/>
    <property type="molecule type" value="Genomic_DNA"/>
</dbReference>
<reference evidence="1 2" key="1">
    <citation type="submission" date="2018-10" db="EMBL/GenBank/DDBJ databases">
        <title>Fifty Aureobasidium pullulans genomes reveal a recombining polyextremotolerant generalist.</title>
        <authorList>
            <person name="Gostincar C."/>
            <person name="Turk M."/>
            <person name="Zajc J."/>
            <person name="Gunde-Cimerman N."/>
        </authorList>
    </citation>
    <scope>NUCLEOTIDE SEQUENCE [LARGE SCALE GENOMIC DNA]</scope>
    <source>
        <strain evidence="1 2">EXF-10796</strain>
    </source>
</reference>
<proteinExistence type="predicted"/>
<protein>
    <submittedName>
        <fullName evidence="1">Uncharacterized protein</fullName>
    </submittedName>
</protein>
<sequence>MSPGLPQKPGIFTLAEKRGQVWFDARLLHKLFCPAPHPATTAPSFNLCFGVPLRAHRTRAPDSTASRFFVLTLEVDKRRPRNC</sequence>